<comment type="subcellular location">
    <subcellularLocation>
        <location evidence="9">Cytoplasm</location>
    </subcellularLocation>
</comment>
<dbReference type="PRINTS" id="PR01044">
    <property type="entry name" value="TRNASYNTHGA"/>
</dbReference>
<protein>
    <recommendedName>
        <fullName evidence="8 9">Multifunctional fusion protein</fullName>
    </recommendedName>
    <domain>
        <recommendedName>
            <fullName evidence="9">Glycine--tRNA ligase beta subunit</fullName>
            <ecNumber evidence="9">6.1.1.14</ecNumber>
        </recommendedName>
        <alternativeName>
            <fullName evidence="9">Glycyl-tRNA synthetase beta subunit</fullName>
            <shortName evidence="9">GlyRS</shortName>
        </alternativeName>
    </domain>
    <domain>
        <recommendedName>
            <fullName evidence="8">Glycine--tRNA ligase alpha subunit</fullName>
        </recommendedName>
        <alternativeName>
            <fullName evidence="8">Glycyl-tRNA synthetase alpha subunit</fullName>
        </alternativeName>
    </domain>
</protein>
<evidence type="ECO:0000256" key="6">
    <source>
        <dbReference type="ARBA" id="ARBA00023146"/>
    </source>
</evidence>
<dbReference type="SUPFAM" id="SSF109604">
    <property type="entry name" value="HD-domain/PDEase-like"/>
    <property type="match status" value="1"/>
</dbReference>
<dbReference type="Gene3D" id="3.30.930.10">
    <property type="entry name" value="Bira Bifunctional Protein, Domain 2"/>
    <property type="match status" value="1"/>
</dbReference>
<sequence length="1048" mass="111386">MLTMQDALIRLTAHWAGHGCLVGQPMNTEVGAGTLNPNTALRVLGPEPWRVAYVEPSVRPDDSRYGDNPNRLQTHTQFQVVLKPEPGDAQELYLASLAALGIDLRAHDVRFVEDDWASPALGAWGLGWEVWLDGLEITQFTYFQQSGGLALDPVSVEITYGMERILMALQGVSHFKDIVYAPGFGAARGGTAPHAPRADSVGIGAARGGTAPHAPRADSVGIGAARGGTTPHAPRADSVGISYGEAFGQAEYEMSRYYLDDADIAANRGLFETYAAEARRMLDARLPVPAHSCVLKCSHAFNVLDARGAIGTAERARAFARMRGLAHEVAALWVERRAELGHPLGDATAAPVAPEKPVLPEIAAPAAFALEIGVEELPPSEVRPAAEAVAERLRAGLEEAGLLTDASEVETFSTPRRLIAVVRDVEPRSPDTEEVVKGPRLAAAYDASGEPTRALLGFARGQGIDAADVREITVGGGRYAAHVRKVAGKPAAHVLSGLLPEIVSGLRAGKNMRWNLPGLSFARPVRRVLALLGDRRIVLDGLDRGGTTDVHRAAEPSRVPVPDALSLIGVLREHGIEPDPARRRARIVEDARDLAARRGGTVDAAAEQDLVEEIVDLVEEPVAILGSFDAAYLDLPEAILTTVMRKHQRYLPVRGKSGGLLPHFVTVANGECDRDVVRAGNEAVVRARYEDAAFFFRQDLRRTPDEIRRGLDRLTFTERLGSMADRSARIAAIAAGVADRAGLGGDERAHLARAAALAKFDLASSMVIELPGLAGTMAREYARRAGEDPAVAEALYEMELPRSAGDALPATAAGAVLAAADRLDLLAGLFAVGAAPTGGSDPFGLRRAALGLTAILRAVPRLAPLTVGEGLAIAARHQPVEVPPDALAEAERFTARRLEQSLLDEGLPIPVVRAVRPLAGAPARAARAASDLVGLLGTDEFARLATALQRVLRIVPEGTAAGYDPALFAEPAEGRLAEAFARLRDGLAPRPALPEFASAAAGLPGPTDAYFDDVMVMDRDPRLRANRLGLLAAIRDLVVPLLDWREIG</sequence>
<dbReference type="Pfam" id="PF02092">
    <property type="entry name" value="tRNA_synt_2f"/>
    <property type="match status" value="1"/>
</dbReference>
<dbReference type="InterPro" id="IPR015944">
    <property type="entry name" value="Gly-tRNA-synth_bsu"/>
</dbReference>
<keyword evidence="6 9" id="KW-0030">Aminoacyl-tRNA synthetase</keyword>
<keyword evidence="3 9" id="KW-0547">Nucleotide-binding</keyword>
<evidence type="ECO:0000256" key="5">
    <source>
        <dbReference type="ARBA" id="ARBA00022917"/>
    </source>
</evidence>
<dbReference type="InterPro" id="IPR006194">
    <property type="entry name" value="Gly-tRNA-synth_heterodimer"/>
</dbReference>
<dbReference type="HAMAP" id="MF_00255">
    <property type="entry name" value="Gly_tRNA_synth_beta"/>
    <property type="match status" value="1"/>
</dbReference>
<dbReference type="EC" id="6.1.1.14" evidence="9"/>
<keyword evidence="2 9" id="KW-0436">Ligase</keyword>
<dbReference type="HAMAP" id="MF_00254">
    <property type="entry name" value="Gly_tRNA_synth_alpha"/>
    <property type="match status" value="1"/>
</dbReference>
<evidence type="ECO:0000256" key="2">
    <source>
        <dbReference type="ARBA" id="ARBA00022598"/>
    </source>
</evidence>
<evidence type="ECO:0000313" key="10">
    <source>
        <dbReference type="EMBL" id="MBO2442286.1"/>
    </source>
</evidence>
<dbReference type="Pfam" id="PF02091">
    <property type="entry name" value="tRNA-synt_2e"/>
    <property type="match status" value="2"/>
</dbReference>
<dbReference type="PANTHER" id="PTHR30075:SF2">
    <property type="entry name" value="GLYCINE--TRNA LIGASE, CHLOROPLASTIC_MITOCHONDRIAL 2"/>
    <property type="match status" value="1"/>
</dbReference>
<dbReference type="SUPFAM" id="SSF55681">
    <property type="entry name" value="Class II aaRS and biotin synthetases"/>
    <property type="match status" value="2"/>
</dbReference>
<dbReference type="InterPro" id="IPR002310">
    <property type="entry name" value="Gly-tRNA_ligase_asu"/>
</dbReference>
<comment type="caution">
    <text evidence="10">The sequence shown here is derived from an EMBL/GenBank/DDBJ whole genome shotgun (WGS) entry which is preliminary data.</text>
</comment>
<keyword evidence="11" id="KW-1185">Reference proteome</keyword>
<keyword evidence="5 9" id="KW-0648">Protein biosynthesis</keyword>
<organism evidence="10 11">
    <name type="scientific">Actinomadura nitritigenes</name>
    <dbReference type="NCBI Taxonomy" id="134602"/>
    <lineage>
        <taxon>Bacteria</taxon>
        <taxon>Bacillati</taxon>
        <taxon>Actinomycetota</taxon>
        <taxon>Actinomycetes</taxon>
        <taxon>Streptosporangiales</taxon>
        <taxon>Thermomonosporaceae</taxon>
        <taxon>Actinomadura</taxon>
    </lineage>
</organism>
<dbReference type="Proteomes" id="UP000666915">
    <property type="component" value="Unassembled WGS sequence"/>
</dbReference>
<dbReference type="Gene3D" id="1.20.58.180">
    <property type="entry name" value="Class II aaRS and biotin synthetases, domain 2"/>
    <property type="match status" value="1"/>
</dbReference>
<evidence type="ECO:0000313" key="11">
    <source>
        <dbReference type="Proteomes" id="UP000666915"/>
    </source>
</evidence>
<dbReference type="GO" id="GO:0004820">
    <property type="term" value="F:glycine-tRNA ligase activity"/>
    <property type="evidence" value="ECO:0007669"/>
    <property type="project" value="UniProtKB-EC"/>
</dbReference>
<dbReference type="EMBL" id="JAGEOK010000024">
    <property type="protein sequence ID" value="MBO2442286.1"/>
    <property type="molecule type" value="Genomic_DNA"/>
</dbReference>
<dbReference type="PANTHER" id="PTHR30075">
    <property type="entry name" value="GLYCYL-TRNA SYNTHETASE"/>
    <property type="match status" value="1"/>
</dbReference>
<dbReference type="NCBIfam" id="TIGR00211">
    <property type="entry name" value="glyS"/>
    <property type="match status" value="1"/>
</dbReference>
<comment type="subunit">
    <text evidence="9">Tetramer of two alpha and two beta subunits.</text>
</comment>
<keyword evidence="9" id="KW-0963">Cytoplasm</keyword>
<accession>A0ABS3R7S2</accession>
<evidence type="ECO:0000256" key="8">
    <source>
        <dbReference type="HAMAP-Rule" id="MF_00254"/>
    </source>
</evidence>
<proteinExistence type="inferred from homology"/>
<gene>
    <name evidence="9" type="primary">glyS</name>
    <name evidence="8" type="synonym">glyQ</name>
    <name evidence="10" type="ORF">J4557_32650</name>
</gene>
<comment type="catalytic activity">
    <reaction evidence="7 9">
        <text>tRNA(Gly) + glycine + ATP = glycyl-tRNA(Gly) + AMP + diphosphate</text>
        <dbReference type="Rhea" id="RHEA:16013"/>
        <dbReference type="Rhea" id="RHEA-COMP:9664"/>
        <dbReference type="Rhea" id="RHEA-COMP:9683"/>
        <dbReference type="ChEBI" id="CHEBI:30616"/>
        <dbReference type="ChEBI" id="CHEBI:33019"/>
        <dbReference type="ChEBI" id="CHEBI:57305"/>
        <dbReference type="ChEBI" id="CHEBI:78442"/>
        <dbReference type="ChEBI" id="CHEBI:78522"/>
        <dbReference type="ChEBI" id="CHEBI:456215"/>
        <dbReference type="EC" id="6.1.1.14"/>
    </reaction>
</comment>
<evidence type="ECO:0000256" key="7">
    <source>
        <dbReference type="ARBA" id="ARBA00047937"/>
    </source>
</evidence>
<dbReference type="PROSITE" id="PS50861">
    <property type="entry name" value="AA_TRNA_LIGASE_II_GLYAB"/>
    <property type="match status" value="2"/>
</dbReference>
<comment type="similarity">
    <text evidence="1 9">Belongs to the class-II aminoacyl-tRNA synthetase family.</text>
</comment>
<keyword evidence="4 9" id="KW-0067">ATP-binding</keyword>
<evidence type="ECO:0000256" key="3">
    <source>
        <dbReference type="ARBA" id="ARBA00022741"/>
    </source>
</evidence>
<evidence type="ECO:0000256" key="4">
    <source>
        <dbReference type="ARBA" id="ARBA00022840"/>
    </source>
</evidence>
<evidence type="ECO:0000256" key="1">
    <source>
        <dbReference type="ARBA" id="ARBA00008226"/>
    </source>
</evidence>
<reference evidence="10 11" key="1">
    <citation type="submission" date="2021-03" db="EMBL/GenBank/DDBJ databases">
        <authorList>
            <person name="Kanchanasin P."/>
            <person name="Saeng-In P."/>
            <person name="Phongsopitanun W."/>
            <person name="Yuki M."/>
            <person name="Kudo T."/>
            <person name="Ohkuma M."/>
            <person name="Tanasupawat S."/>
        </authorList>
    </citation>
    <scope>NUCLEOTIDE SEQUENCE [LARGE SCALE GENOMIC DNA]</scope>
    <source>
        <strain evidence="10 11">L46</strain>
    </source>
</reference>
<dbReference type="InterPro" id="IPR045864">
    <property type="entry name" value="aa-tRNA-synth_II/BPL/LPL"/>
</dbReference>
<evidence type="ECO:0000256" key="9">
    <source>
        <dbReference type="HAMAP-Rule" id="MF_00255"/>
    </source>
</evidence>
<name>A0ABS3R7S2_9ACTN</name>